<evidence type="ECO:0000313" key="2">
    <source>
        <dbReference type="Proteomes" id="UP000595814"/>
    </source>
</evidence>
<protein>
    <submittedName>
        <fullName evidence="1">Flavodoxin</fullName>
    </submittedName>
</protein>
<keyword evidence="2" id="KW-1185">Reference proteome</keyword>
<evidence type="ECO:0000313" key="1">
    <source>
        <dbReference type="EMBL" id="QQK07822.1"/>
    </source>
</evidence>
<organism evidence="1 2">
    <name type="scientific">Miniphocaeibacter halophilus</name>
    <dbReference type="NCBI Taxonomy" id="2931922"/>
    <lineage>
        <taxon>Bacteria</taxon>
        <taxon>Bacillati</taxon>
        <taxon>Bacillota</taxon>
        <taxon>Tissierellia</taxon>
        <taxon>Tissierellales</taxon>
        <taxon>Peptoniphilaceae</taxon>
        <taxon>Miniphocaeibacter</taxon>
    </lineage>
</organism>
<accession>A0AC61MQA6</accession>
<dbReference type="EMBL" id="CP066744">
    <property type="protein sequence ID" value="QQK07822.1"/>
    <property type="molecule type" value="Genomic_DNA"/>
</dbReference>
<name>A0AC61MQA6_9FIRM</name>
<gene>
    <name evidence="1" type="ORF">JFY71_11175</name>
</gene>
<sequence length="141" mass="15882">MKKLAVVFWTGTGNTENMANAIIEGANCLNTENDLFFSDDFNANMIDDYEVIAFGCPAMGDEELEDSFEELFESCEDKLPNKKVALFGSYEWNNGEWMEEWTKRTKDLGAILVTDSLAVYDNPSDEDLEKCREFGIACAKA</sequence>
<dbReference type="Proteomes" id="UP000595814">
    <property type="component" value="Chromosome"/>
</dbReference>
<proteinExistence type="predicted"/>
<reference evidence="1 2" key="1">
    <citation type="journal article" date="2022" name="Int. J. Syst. Evol. Microbiol.">
        <title>Miniphocaeibacter halophilus sp. nov., an ammonium-tolerant acetate-producing bacterium isolated from a biogas system.</title>
        <authorList>
            <person name="Schnurer A."/>
            <person name="Singh A."/>
            <person name="Bi S."/>
            <person name="Qiao W."/>
            <person name="Westerholm M."/>
        </authorList>
    </citation>
    <scope>NUCLEOTIDE SEQUENCE [LARGE SCALE GENOMIC DNA]</scope>
    <source>
        <strain evidence="1 2">AMB_01</strain>
    </source>
</reference>